<evidence type="ECO:0000313" key="1">
    <source>
        <dbReference type="EMBL" id="MBM6498593.1"/>
    </source>
</evidence>
<protein>
    <submittedName>
        <fullName evidence="1">Uncharacterized protein</fullName>
    </submittedName>
</protein>
<reference evidence="1 2" key="1">
    <citation type="submission" date="2021-02" db="EMBL/GenBank/DDBJ databases">
        <authorList>
            <person name="Jung H.S."/>
            <person name="Chun B.H."/>
            <person name="Jeon C.O."/>
        </authorList>
    </citation>
    <scope>NUCLEOTIDE SEQUENCE [LARGE SCALE GENOMIC DNA]</scope>
    <source>
        <strain evidence="1 2">LMG 25203</strain>
    </source>
</reference>
<name>A0ABS2CUD4_9FLAO</name>
<keyword evidence="2" id="KW-1185">Reference proteome</keyword>
<dbReference type="Proteomes" id="UP000759529">
    <property type="component" value="Unassembled WGS sequence"/>
</dbReference>
<evidence type="ECO:0000313" key="2">
    <source>
        <dbReference type="Proteomes" id="UP000759529"/>
    </source>
</evidence>
<sequence length="113" mass="13077">MKKKLQITNAFLGLMVLFSVLFQSIHTFEHVIQQFFGEVCLHKYSDEATLNHSHHWEKCTVCDFAFSPTTEIKSVIVSFENPVFYNKTLYFSTSENIPFFNGSFFSLRGPPIV</sequence>
<dbReference type="EMBL" id="JACSOD020000442">
    <property type="protein sequence ID" value="MBM6498593.1"/>
    <property type="molecule type" value="Genomic_DNA"/>
</dbReference>
<proteinExistence type="predicted"/>
<gene>
    <name evidence="1" type="ORF">H9X54_004660</name>
</gene>
<dbReference type="RefSeq" id="WP_187658345.1">
    <property type="nucleotide sequence ID" value="NZ_JACSOD020000442.1"/>
</dbReference>
<accession>A0ABS2CUD4</accession>
<comment type="caution">
    <text evidence="1">The sequence shown here is derived from an EMBL/GenBank/DDBJ whole genome shotgun (WGS) entry which is preliminary data.</text>
</comment>
<organism evidence="1 2">
    <name type="scientific">Flavobacterium macrobrachii</name>
    <dbReference type="NCBI Taxonomy" id="591204"/>
    <lineage>
        <taxon>Bacteria</taxon>
        <taxon>Pseudomonadati</taxon>
        <taxon>Bacteroidota</taxon>
        <taxon>Flavobacteriia</taxon>
        <taxon>Flavobacteriales</taxon>
        <taxon>Flavobacteriaceae</taxon>
        <taxon>Flavobacterium</taxon>
    </lineage>
</organism>